<evidence type="ECO:0000313" key="2">
    <source>
        <dbReference type="Proteomes" id="UP001152795"/>
    </source>
</evidence>
<organism evidence="1 2">
    <name type="scientific">Paramuricea clavata</name>
    <name type="common">Red gorgonian</name>
    <name type="synonym">Violescent sea-whip</name>
    <dbReference type="NCBI Taxonomy" id="317549"/>
    <lineage>
        <taxon>Eukaryota</taxon>
        <taxon>Metazoa</taxon>
        <taxon>Cnidaria</taxon>
        <taxon>Anthozoa</taxon>
        <taxon>Octocorallia</taxon>
        <taxon>Malacalcyonacea</taxon>
        <taxon>Plexauridae</taxon>
        <taxon>Paramuricea</taxon>
    </lineage>
</organism>
<keyword evidence="2" id="KW-1185">Reference proteome</keyword>
<name>A0A7D9LFW9_PARCT</name>
<reference evidence="1" key="1">
    <citation type="submission" date="2020-04" db="EMBL/GenBank/DDBJ databases">
        <authorList>
            <person name="Alioto T."/>
            <person name="Alioto T."/>
            <person name="Gomez Garrido J."/>
        </authorList>
    </citation>
    <scope>NUCLEOTIDE SEQUENCE</scope>
    <source>
        <strain evidence="1">A484AB</strain>
    </source>
</reference>
<proteinExistence type="predicted"/>
<accession>A0A7D9LFW9</accession>
<comment type="caution">
    <text evidence="1">The sequence shown here is derived from an EMBL/GenBank/DDBJ whole genome shotgun (WGS) entry which is preliminary data.</text>
</comment>
<dbReference type="Proteomes" id="UP001152795">
    <property type="component" value="Unassembled WGS sequence"/>
</dbReference>
<sequence length="123" mass="14440">MDNIDIIFDELERNEIDIDKQTLSFHINTILDRHRDLYRAVNVRDLNLDQIYREINVTNFGCIIAYLALVCVQNDSEESIRHNIQKTIEACRIFTIPKHKRSKRPILITLSLTLTLIALYISL</sequence>
<dbReference type="AlphaFoldDB" id="A0A7D9LFW9"/>
<protein>
    <submittedName>
        <fullName evidence="1">Uncharacterized protein</fullName>
    </submittedName>
</protein>
<evidence type="ECO:0000313" key="1">
    <source>
        <dbReference type="EMBL" id="CAB4031938.1"/>
    </source>
</evidence>
<dbReference type="EMBL" id="CACRXK020017997">
    <property type="protein sequence ID" value="CAB4031938.1"/>
    <property type="molecule type" value="Genomic_DNA"/>
</dbReference>
<gene>
    <name evidence="1" type="ORF">PACLA_8A024791</name>
</gene>